<dbReference type="RefSeq" id="XP_040677312.1">
    <property type="nucleotide sequence ID" value="XM_040824630.1"/>
</dbReference>
<dbReference type="InterPro" id="IPR035994">
    <property type="entry name" value="Nucleoside_phosphorylase_sf"/>
</dbReference>
<dbReference type="PANTHER" id="PTHR46082:SF6">
    <property type="entry name" value="AAA+ ATPASE DOMAIN-CONTAINING PROTEIN-RELATED"/>
    <property type="match status" value="1"/>
</dbReference>
<dbReference type="GO" id="GO:0009116">
    <property type="term" value="P:nucleoside metabolic process"/>
    <property type="evidence" value="ECO:0007669"/>
    <property type="project" value="InterPro"/>
</dbReference>
<evidence type="ECO:0000259" key="1">
    <source>
        <dbReference type="Pfam" id="PF01048"/>
    </source>
</evidence>
<dbReference type="EMBL" id="AZHE01000016">
    <property type="protein sequence ID" value="KHN96246.1"/>
    <property type="molecule type" value="Genomic_DNA"/>
</dbReference>
<comment type="caution">
    <text evidence="2">The sequence shown here is derived from an EMBL/GenBank/DDBJ whole genome shotgun (WGS) entry which is preliminary data.</text>
</comment>
<dbReference type="Pfam" id="PF01048">
    <property type="entry name" value="PNP_UDP_1"/>
    <property type="match status" value="1"/>
</dbReference>
<dbReference type="AlphaFoldDB" id="A0A0B2WJR8"/>
<keyword evidence="3" id="KW-1185">Reference proteome</keyword>
<evidence type="ECO:0000313" key="3">
    <source>
        <dbReference type="Proteomes" id="UP000030816"/>
    </source>
</evidence>
<dbReference type="PANTHER" id="PTHR46082">
    <property type="entry name" value="ATP/GTP-BINDING PROTEIN-RELATED"/>
    <property type="match status" value="1"/>
</dbReference>
<dbReference type="SUPFAM" id="SSF53167">
    <property type="entry name" value="Purine and uridine phosphorylases"/>
    <property type="match status" value="1"/>
</dbReference>
<dbReference type="Gene3D" id="3.40.50.1580">
    <property type="entry name" value="Nucleoside phosphorylase domain"/>
    <property type="match status" value="1"/>
</dbReference>
<dbReference type="OrthoDB" id="626167at2759"/>
<organism evidence="2 3">
    <name type="scientific">Metarhizium album (strain ARSEF 1941)</name>
    <dbReference type="NCBI Taxonomy" id="1081103"/>
    <lineage>
        <taxon>Eukaryota</taxon>
        <taxon>Fungi</taxon>
        <taxon>Dikarya</taxon>
        <taxon>Ascomycota</taxon>
        <taxon>Pezizomycotina</taxon>
        <taxon>Sordariomycetes</taxon>
        <taxon>Hypocreomycetidae</taxon>
        <taxon>Hypocreales</taxon>
        <taxon>Clavicipitaceae</taxon>
        <taxon>Metarhizium</taxon>
    </lineage>
</organism>
<dbReference type="HOGENOM" id="CLU_000288_34_22_1"/>
<accession>A0A0B2WJR8</accession>
<dbReference type="GeneID" id="63740287"/>
<name>A0A0B2WJR8_METAS</name>
<feature type="domain" description="Nucleoside phosphorylase" evidence="1">
    <location>
        <begin position="325"/>
        <end position="464"/>
    </location>
</feature>
<dbReference type="STRING" id="1081103.A0A0B2WJR8"/>
<protein>
    <submittedName>
        <fullName evidence="2">Nucleoside phosphorylase domain protein</fullName>
    </submittedName>
</protein>
<dbReference type="InterPro" id="IPR000845">
    <property type="entry name" value="Nucleoside_phosphorylase_d"/>
</dbReference>
<reference evidence="2 3" key="1">
    <citation type="journal article" date="2014" name="Proc. Natl. Acad. Sci. U.S.A.">
        <title>Trajectory and genomic determinants of fungal-pathogen speciation and host adaptation.</title>
        <authorList>
            <person name="Hu X."/>
            <person name="Xiao G."/>
            <person name="Zheng P."/>
            <person name="Shang Y."/>
            <person name="Su Y."/>
            <person name="Zhang X."/>
            <person name="Liu X."/>
            <person name="Zhan S."/>
            <person name="St Leger R.J."/>
            <person name="Wang C."/>
        </authorList>
    </citation>
    <scope>NUCLEOTIDE SEQUENCE [LARGE SCALE GENOMIC DNA]</scope>
    <source>
        <strain evidence="2 3">ARSEF 1941</strain>
    </source>
</reference>
<dbReference type="GO" id="GO:0003824">
    <property type="term" value="F:catalytic activity"/>
    <property type="evidence" value="ECO:0007669"/>
    <property type="project" value="InterPro"/>
</dbReference>
<proteinExistence type="predicted"/>
<dbReference type="InterPro" id="IPR053137">
    <property type="entry name" value="NLR-like"/>
</dbReference>
<sequence length="688" mass="76465">MWASPILAQRFSPFLDPPVQRDRCVALQATRTRARKYTGDIWRDPQLGRWVSAEGPSLILLQGNSQSIDRLERFSIEITKHLERQCPVAYILSSFIELDEPNLLRQLAIQILQHVSLRDPAPFLVGIVSQFSAATGWQDWFVILKHVCSFLSNLSIIVDCGAIHHSSASEARWATQFQALCDGFGQRERKINLRVMLLGCRPFVLRSNTTTIISVEQVKPPPAFHRQLPSSDQYTLCESIPVCNSTCTAHEMNDLDNVSMRPKSTAHCDDEKTTRTTGGVVGKAAKETYSSRTAMDFMVRDRDYTFFANPLPKFPPESRRDIETAIICALTLEADAVEAVFDNYCDASSYGKLEGDTNAYSIGLIGRHCVVLVHMPSMGKSNAATVAANCRATFPEIRLALLVGICGGVPLVNGAEILLGDVVISEGIIQYDFGRQYADGFRRKSGPFDTTSKPTAEIRSLLSKVKGLRGHKRLKDRTRHHISVLQDRLGSWATYPGIAEDQLFEPTYRHKHRKPLACPGCVDIGGDVSRACELARISTCETLKCDPGRLIVRQRHAAINSQRVTRGQEVAQSLVHFGLFASGDRVMKSAEDRDKIAKSEGIIAFEMEGAGVWDTFPCLIIKGICDYSDSHKNKKWQRYAAVTAAACLKAFLEEWATHDKLYEAGETSITRGYVRSSISEQTASQSLT</sequence>
<gene>
    <name evidence="2" type="ORF">MAM_05832</name>
</gene>
<dbReference type="Proteomes" id="UP000030816">
    <property type="component" value="Unassembled WGS sequence"/>
</dbReference>
<evidence type="ECO:0000313" key="2">
    <source>
        <dbReference type="EMBL" id="KHN96246.1"/>
    </source>
</evidence>